<dbReference type="OrthoDB" id="2141275at2759"/>
<dbReference type="EMBL" id="MCFH01000018">
    <property type="protein sequence ID" value="ORX51473.1"/>
    <property type="molecule type" value="Genomic_DNA"/>
</dbReference>
<dbReference type="AlphaFoldDB" id="A0A1Y1VAT7"/>
<comment type="caution">
    <text evidence="2">The sequence shown here is derived from an EMBL/GenBank/DDBJ whole genome shotgun (WGS) entry which is preliminary data.</text>
</comment>
<reference evidence="2 3" key="2">
    <citation type="submission" date="2016-08" db="EMBL/GenBank/DDBJ databases">
        <title>Pervasive Adenine N6-methylation of Active Genes in Fungi.</title>
        <authorList>
            <consortium name="DOE Joint Genome Institute"/>
            <person name="Mondo S.J."/>
            <person name="Dannebaum R.O."/>
            <person name="Kuo R.C."/>
            <person name="Labutti K."/>
            <person name="Haridas S."/>
            <person name="Kuo A."/>
            <person name="Salamov A."/>
            <person name="Ahrendt S.R."/>
            <person name="Lipzen A."/>
            <person name="Sullivan W."/>
            <person name="Andreopoulos W.B."/>
            <person name="Clum A."/>
            <person name="Lindquist E."/>
            <person name="Daum C."/>
            <person name="Ramamoorthy G.K."/>
            <person name="Gryganskyi A."/>
            <person name="Culley D."/>
            <person name="Magnuson J.K."/>
            <person name="James T.Y."/>
            <person name="O'Malley M.A."/>
            <person name="Stajich J.E."/>
            <person name="Spatafora J.W."/>
            <person name="Visel A."/>
            <person name="Grigoriev I.V."/>
        </authorList>
    </citation>
    <scope>NUCLEOTIDE SEQUENCE [LARGE SCALE GENOMIC DNA]</scope>
    <source>
        <strain evidence="3">finn</strain>
    </source>
</reference>
<dbReference type="Proteomes" id="UP000193719">
    <property type="component" value="Unassembled WGS sequence"/>
</dbReference>
<organism evidence="2 3">
    <name type="scientific">Piromyces finnis</name>
    <dbReference type="NCBI Taxonomy" id="1754191"/>
    <lineage>
        <taxon>Eukaryota</taxon>
        <taxon>Fungi</taxon>
        <taxon>Fungi incertae sedis</taxon>
        <taxon>Chytridiomycota</taxon>
        <taxon>Chytridiomycota incertae sedis</taxon>
        <taxon>Neocallimastigomycetes</taxon>
        <taxon>Neocallimastigales</taxon>
        <taxon>Neocallimastigaceae</taxon>
        <taxon>Piromyces</taxon>
    </lineage>
</organism>
<accession>A0A1Y1VAT7</accession>
<gene>
    <name evidence="2" type="ORF">BCR36DRAFT_583020</name>
</gene>
<evidence type="ECO:0000313" key="2">
    <source>
        <dbReference type="EMBL" id="ORX51473.1"/>
    </source>
</evidence>
<proteinExistence type="predicted"/>
<name>A0A1Y1VAT7_9FUNG</name>
<evidence type="ECO:0000313" key="3">
    <source>
        <dbReference type="Proteomes" id="UP000193719"/>
    </source>
</evidence>
<sequence>MKTSTRASPSKSRTSATKITKAPTRVSSRIAAKSMALKMEKNTRQEKSITKRNIRSPRSPTKSPKKNVKNELNQMKEEIDLKKKFELNESLRDNPLTCRINQNTFSLNKNENDLCKTQISFIERKVDCYPSLIRSIENSNNDLAIKALHHTEKIKF</sequence>
<reference evidence="2 3" key="1">
    <citation type="submission" date="2016-08" db="EMBL/GenBank/DDBJ databases">
        <title>Genomes of anaerobic fungi encode conserved fungal cellulosomes for biomass hydrolysis.</title>
        <authorList>
            <consortium name="DOE Joint Genome Institute"/>
            <person name="Haitjema C.H."/>
            <person name="Gilmore S.P."/>
            <person name="Henske J.K."/>
            <person name="Solomon K.V."/>
            <person name="De Groot R."/>
            <person name="Kuo A."/>
            <person name="Mondo S.J."/>
            <person name="Salamov A.A."/>
            <person name="Labutti K."/>
            <person name="Zhao Z."/>
            <person name="Chiniquy J."/>
            <person name="Barry K."/>
            <person name="Brewer H.M."/>
            <person name="Purvine S.O."/>
            <person name="Wright A.T."/>
            <person name="Boxma B."/>
            <person name="Van Alen T."/>
            <person name="Hackstein J.H."/>
            <person name="Baker S.E."/>
            <person name="Grigoriev I.V."/>
            <person name="O'Malley M.A."/>
        </authorList>
    </citation>
    <scope>NUCLEOTIDE SEQUENCE [LARGE SCALE GENOMIC DNA]</scope>
    <source>
        <strain evidence="3">finn</strain>
    </source>
</reference>
<feature type="compositionally biased region" description="Basic and acidic residues" evidence="1">
    <location>
        <begin position="38"/>
        <end position="49"/>
    </location>
</feature>
<feature type="region of interest" description="Disordered" evidence="1">
    <location>
        <begin position="1"/>
        <end position="73"/>
    </location>
</feature>
<feature type="compositionally biased region" description="Polar residues" evidence="1">
    <location>
        <begin position="1"/>
        <end position="18"/>
    </location>
</feature>
<protein>
    <submittedName>
        <fullName evidence="2">Uncharacterized protein</fullName>
    </submittedName>
</protein>
<evidence type="ECO:0000256" key="1">
    <source>
        <dbReference type="SAM" id="MobiDB-lite"/>
    </source>
</evidence>
<keyword evidence="3" id="KW-1185">Reference proteome</keyword>